<keyword evidence="1" id="KW-0812">Transmembrane</keyword>
<sequence>MNSEAPSAEPPPPLSSAAATIATIHEDILRAHILTRLDGPALASAACASSQLHSLSSQRDLWANICLATWPSTSSPLVSQAISTFPDGPRSFFSDSYSLLTAVASPPTATGPRPSQLISAVDIRYRGDLIFSRAVETDADSGWFQCSPFRIDVLDPKDAVRTAIRFPGAEQARRELGDGLRLSWVLIDPAGRRAMDLSSHAPVSVQRHWLTGELHARFATVVEAGERGTATEAVQCGVVVTCGGWSSGEGGGMQVREVSLQVEDGDGMYLSGRDSLGVLQRAFGGRRGRREREERERKRRHEAFERRKRERKERKLRTEGTLDFLFVGFGVLAVALFWLLVLCR</sequence>
<dbReference type="OrthoDB" id="671172at2759"/>
<dbReference type="PANTHER" id="PTHR33736:SF13">
    <property type="entry name" value="OS11G0155100 PROTEIN"/>
    <property type="match status" value="1"/>
</dbReference>
<dbReference type="RefSeq" id="XP_030548605.1">
    <property type="nucleotide sequence ID" value="XM_030692745.2"/>
</dbReference>
<dbReference type="PANTHER" id="PTHR33736">
    <property type="entry name" value="F-BOX PROTEIN-RELATED"/>
    <property type="match status" value="1"/>
</dbReference>
<dbReference type="SUPFAM" id="SSF81383">
    <property type="entry name" value="F-box domain"/>
    <property type="match status" value="1"/>
</dbReference>
<dbReference type="AlphaFoldDB" id="A0A8B8QNH6"/>
<proteinExistence type="predicted"/>
<dbReference type="InterPro" id="IPR045283">
    <property type="entry name" value="AT3G44326-like"/>
</dbReference>
<protein>
    <submittedName>
        <fullName evidence="3">Probable F-box protein At2g36090</fullName>
    </submittedName>
</protein>
<organism evidence="2 3">
    <name type="scientific">Rhodamnia argentea</name>
    <dbReference type="NCBI Taxonomy" id="178133"/>
    <lineage>
        <taxon>Eukaryota</taxon>
        <taxon>Viridiplantae</taxon>
        <taxon>Streptophyta</taxon>
        <taxon>Embryophyta</taxon>
        <taxon>Tracheophyta</taxon>
        <taxon>Spermatophyta</taxon>
        <taxon>Magnoliopsida</taxon>
        <taxon>eudicotyledons</taxon>
        <taxon>Gunneridae</taxon>
        <taxon>Pentapetalae</taxon>
        <taxon>rosids</taxon>
        <taxon>malvids</taxon>
        <taxon>Myrtales</taxon>
        <taxon>Myrtaceae</taxon>
        <taxon>Myrtoideae</taxon>
        <taxon>Myrteae</taxon>
        <taxon>Australasian group</taxon>
        <taxon>Rhodamnia</taxon>
    </lineage>
</organism>
<keyword evidence="1" id="KW-0472">Membrane</keyword>
<dbReference type="KEGG" id="rarg:115753893"/>
<evidence type="ECO:0000313" key="2">
    <source>
        <dbReference type="Proteomes" id="UP000827889"/>
    </source>
</evidence>
<name>A0A8B8QNH6_9MYRT</name>
<evidence type="ECO:0000313" key="3">
    <source>
        <dbReference type="RefSeq" id="XP_030548605.1"/>
    </source>
</evidence>
<evidence type="ECO:0000256" key="1">
    <source>
        <dbReference type="SAM" id="Phobius"/>
    </source>
</evidence>
<reference evidence="3" key="1">
    <citation type="submission" date="2025-08" db="UniProtKB">
        <authorList>
            <consortium name="RefSeq"/>
        </authorList>
    </citation>
    <scope>IDENTIFICATION</scope>
    <source>
        <tissue evidence="3">Leaf</tissue>
    </source>
</reference>
<dbReference type="GeneID" id="115753893"/>
<keyword evidence="1" id="KW-1133">Transmembrane helix</keyword>
<feature type="transmembrane region" description="Helical" evidence="1">
    <location>
        <begin position="324"/>
        <end position="343"/>
    </location>
</feature>
<accession>A0A8B8QNH6</accession>
<keyword evidence="2" id="KW-1185">Reference proteome</keyword>
<gene>
    <name evidence="3" type="primary">LOC115753893</name>
</gene>
<dbReference type="InterPro" id="IPR036047">
    <property type="entry name" value="F-box-like_dom_sf"/>
</dbReference>
<dbReference type="Proteomes" id="UP000827889">
    <property type="component" value="Chromosome 10"/>
</dbReference>